<gene>
    <name evidence="2" type="ORF">ALECFALPRED_005579</name>
</gene>
<feature type="compositionally biased region" description="Low complexity" evidence="1">
    <location>
        <begin position="237"/>
        <end position="249"/>
    </location>
</feature>
<feature type="region of interest" description="Disordered" evidence="1">
    <location>
        <begin position="112"/>
        <end position="136"/>
    </location>
</feature>
<accession>A0A8H3IMF4</accession>
<dbReference type="AlphaFoldDB" id="A0A8H3IMF4"/>
<feature type="region of interest" description="Disordered" evidence="1">
    <location>
        <begin position="1"/>
        <end position="28"/>
    </location>
</feature>
<dbReference type="OrthoDB" id="3598904at2759"/>
<organism evidence="2 3">
    <name type="scientific">Alectoria fallacina</name>
    <dbReference type="NCBI Taxonomy" id="1903189"/>
    <lineage>
        <taxon>Eukaryota</taxon>
        <taxon>Fungi</taxon>
        <taxon>Dikarya</taxon>
        <taxon>Ascomycota</taxon>
        <taxon>Pezizomycotina</taxon>
        <taxon>Lecanoromycetes</taxon>
        <taxon>OSLEUM clade</taxon>
        <taxon>Lecanoromycetidae</taxon>
        <taxon>Lecanorales</taxon>
        <taxon>Lecanorineae</taxon>
        <taxon>Parmeliaceae</taxon>
        <taxon>Alectoria</taxon>
    </lineage>
</organism>
<feature type="region of interest" description="Disordered" evidence="1">
    <location>
        <begin position="226"/>
        <end position="249"/>
    </location>
</feature>
<evidence type="ECO:0000256" key="1">
    <source>
        <dbReference type="SAM" id="MobiDB-lite"/>
    </source>
</evidence>
<feature type="compositionally biased region" description="Basic and acidic residues" evidence="1">
    <location>
        <begin position="161"/>
        <end position="170"/>
    </location>
</feature>
<evidence type="ECO:0000313" key="2">
    <source>
        <dbReference type="EMBL" id="CAF9933382.1"/>
    </source>
</evidence>
<dbReference type="Proteomes" id="UP000664203">
    <property type="component" value="Unassembled WGS sequence"/>
</dbReference>
<dbReference type="EMBL" id="CAJPDR010000353">
    <property type="protein sequence ID" value="CAF9933382.1"/>
    <property type="molecule type" value="Genomic_DNA"/>
</dbReference>
<protein>
    <submittedName>
        <fullName evidence="2">Uncharacterized protein</fullName>
    </submittedName>
</protein>
<feature type="region of interest" description="Disordered" evidence="1">
    <location>
        <begin position="161"/>
        <end position="207"/>
    </location>
</feature>
<keyword evidence="3" id="KW-1185">Reference proteome</keyword>
<feature type="compositionally biased region" description="Polar residues" evidence="1">
    <location>
        <begin position="186"/>
        <end position="196"/>
    </location>
</feature>
<comment type="caution">
    <text evidence="2">The sequence shown here is derived from an EMBL/GenBank/DDBJ whole genome shotgun (WGS) entry which is preliminary data.</text>
</comment>
<proteinExistence type="predicted"/>
<evidence type="ECO:0000313" key="3">
    <source>
        <dbReference type="Proteomes" id="UP000664203"/>
    </source>
</evidence>
<feature type="compositionally biased region" description="Polar residues" evidence="1">
    <location>
        <begin position="10"/>
        <end position="23"/>
    </location>
</feature>
<sequence>MTAAVLQMQGRRSISVSKPQKQGSARKAKLPAIAPRYQVVTDPDALDKADPTINASVNDMSDTQGQVGLPSNVVLQRRAFTHLFFFFPDVMKLDLNAHSILVASLPRPFKRQCTSQRREDLLPPFSALTNDEDREKKAEFRNPGSYHLVANPSSFADLDEYKDSRHDRNSPECTQVKGPGSEHSDQLSTDQTQCTEPNGDDCNDIQKSDDPDIVILKVFEDDTGKLGSPMSAAMQGRSSRTPTLSLPPSAESAHGVDYFRFSYDNTPLMRMAHKDGRDHQLVYYYKNYVHRHLAQVHRDSLGTSLETGALSAPDVFERQAASFLPVRHYGAACLKAWLGAATLKDTPVKAVVGQLS</sequence>
<name>A0A8H3IMF4_9LECA</name>
<reference evidence="2" key="1">
    <citation type="submission" date="2021-03" db="EMBL/GenBank/DDBJ databases">
        <authorList>
            <person name="Tagirdzhanova G."/>
        </authorList>
    </citation>
    <scope>NUCLEOTIDE SEQUENCE</scope>
</reference>